<proteinExistence type="predicted"/>
<gene>
    <name evidence="1" type="ORF">HPULCUR_006259</name>
</gene>
<reference evidence="1 2" key="1">
    <citation type="submission" date="2024-04" db="EMBL/GenBank/DDBJ databases">
        <title>genome sequences of Mucor flavus KT1a and Helicostylum pulchrum KT1b strains isolation_sourced from the surface of a dry-aged beef.</title>
        <authorList>
            <person name="Toyotome T."/>
            <person name="Hosono M."/>
            <person name="Torimaru M."/>
            <person name="Fukuda K."/>
            <person name="Mikami N."/>
        </authorList>
    </citation>
    <scope>NUCLEOTIDE SEQUENCE [LARGE SCALE GENOMIC DNA]</scope>
    <source>
        <strain evidence="1 2">KT1b</strain>
    </source>
</reference>
<name>A0ABP9Y1D7_9FUNG</name>
<protein>
    <submittedName>
        <fullName evidence="1">Uncharacterized protein</fullName>
    </submittedName>
</protein>
<organism evidence="1 2">
    <name type="scientific">Helicostylum pulchrum</name>
    <dbReference type="NCBI Taxonomy" id="562976"/>
    <lineage>
        <taxon>Eukaryota</taxon>
        <taxon>Fungi</taxon>
        <taxon>Fungi incertae sedis</taxon>
        <taxon>Mucoromycota</taxon>
        <taxon>Mucoromycotina</taxon>
        <taxon>Mucoromycetes</taxon>
        <taxon>Mucorales</taxon>
        <taxon>Mucorineae</taxon>
        <taxon>Mucoraceae</taxon>
        <taxon>Helicostylum</taxon>
    </lineage>
</organism>
<evidence type="ECO:0000313" key="2">
    <source>
        <dbReference type="Proteomes" id="UP001476247"/>
    </source>
</evidence>
<accession>A0ABP9Y1D7</accession>
<comment type="caution">
    <text evidence="1">The sequence shown here is derived from an EMBL/GenBank/DDBJ whole genome shotgun (WGS) entry which is preliminary data.</text>
</comment>
<sequence length="688" mass="79401">MDNGYDLYQHARFVVFHFVESKLYSDCYTTSMRVATENKEPKVNDSIVTCDKQTRKLVNDGNEYRSQFRETVEIDVSGKQLYRLFKKGKDNWNRNDLIWLRALSDFLRLCVKELIDDPKKKIKDNGSLHYAFIVPSEWEEDIREVLIRPMFVKANLVSKDDHPDRLLFCTDVESIYYYVADPNGGHRLTLKRNTILGRIVPVAFNRVLIKLDLIVAGNRLFDFFGSVMFPKIMDSNSLLFTSSDIRNGIRELIKARFSFEAPEDVVTSLMKSEDLHFDLNVSIKNGDEALLLMKPFIRGKNLNKISEHQKKILLSIRPFDVCAEISKQLTNSLKDLLPSALIKEYSFLRIIYDGTSQVYSSNIVLNWSRLMLEYSRISLRSNYIIPKSLRESSMNSPKLIHGAANCTFNAIQNSVVHSKPRILSKNKSAAVSSIFLESEPDAIMNIGIWNYGEDDEVFNKNKVTYIENILTAESRNKDLLVSTQQQIYIQTFVSIYWIYINEIVSRKLPTTTALNEDTKIGYAININSMLLKRLFGSEDDLRNIIYASNLMTKDDSSKRLRIATQGEGLFSTIQQSFELLFPLKSFFLVAQLYEDYVQLTLNQVVTEAGLDHEDQEAIIVRDQTFAISNIYESLCFSMWNNIAEDNSLIHLCDAHKWCKDDELLEMFSLENQSKFMSNLTEYISNNVK</sequence>
<keyword evidence="2" id="KW-1185">Reference proteome</keyword>
<dbReference type="Proteomes" id="UP001476247">
    <property type="component" value="Unassembled WGS sequence"/>
</dbReference>
<evidence type="ECO:0000313" key="1">
    <source>
        <dbReference type="EMBL" id="GAA5800820.1"/>
    </source>
</evidence>
<dbReference type="EMBL" id="BAABUJ010000017">
    <property type="protein sequence ID" value="GAA5800820.1"/>
    <property type="molecule type" value="Genomic_DNA"/>
</dbReference>